<dbReference type="RefSeq" id="WP_190120980.1">
    <property type="nucleotide sequence ID" value="NZ_BMWG01000001.1"/>
</dbReference>
<dbReference type="InterPro" id="IPR040496">
    <property type="entry name" value="MID_pPIWI_RE"/>
</dbReference>
<evidence type="ECO:0000256" key="1">
    <source>
        <dbReference type="SAM" id="MobiDB-lite"/>
    </source>
</evidence>
<feature type="compositionally biased region" description="Acidic residues" evidence="1">
    <location>
        <begin position="686"/>
        <end position="700"/>
    </location>
</feature>
<feature type="domain" description="pPIWI-RE module N-terminal" evidence="3">
    <location>
        <begin position="12"/>
        <end position="414"/>
    </location>
</feature>
<dbReference type="Pfam" id="PF18157">
    <property type="entry name" value="MID_pPIWI_RE"/>
    <property type="match status" value="1"/>
</dbReference>
<evidence type="ECO:0000259" key="3">
    <source>
        <dbReference type="Pfam" id="PF13111"/>
    </source>
</evidence>
<evidence type="ECO:0000313" key="6">
    <source>
        <dbReference type="Proteomes" id="UP000630936"/>
    </source>
</evidence>
<reference evidence="5" key="1">
    <citation type="journal article" date="2014" name="Int. J. Syst. Evol. Microbiol.">
        <title>Complete genome sequence of Corynebacterium casei LMG S-19264T (=DSM 44701T), isolated from a smear-ripened cheese.</title>
        <authorList>
            <consortium name="US DOE Joint Genome Institute (JGI-PGF)"/>
            <person name="Walter F."/>
            <person name="Albersmeier A."/>
            <person name="Kalinowski J."/>
            <person name="Ruckert C."/>
        </authorList>
    </citation>
    <scope>NUCLEOTIDE SEQUENCE</scope>
    <source>
        <strain evidence="5">JCM 4988</strain>
    </source>
</reference>
<feature type="region of interest" description="Disordered" evidence="1">
    <location>
        <begin position="686"/>
        <end position="722"/>
    </location>
</feature>
<dbReference type="InterPro" id="IPR025085">
    <property type="entry name" value="pPIWI_RE_X"/>
</dbReference>
<evidence type="ECO:0000313" key="5">
    <source>
        <dbReference type="EMBL" id="GGZ14329.1"/>
    </source>
</evidence>
<accession>A0A918PKP9</accession>
<dbReference type="AlphaFoldDB" id="A0A918PKP9"/>
<protein>
    <recommendedName>
        <fullName evidence="7">DUF3962 domain-containing protein</fullName>
    </recommendedName>
</protein>
<dbReference type="InterPro" id="IPR024996">
    <property type="entry name" value="RNaseH_pPIWI_RE"/>
</dbReference>
<comment type="caution">
    <text evidence="5">The sequence shown here is derived from an EMBL/GenBank/DDBJ whole genome shotgun (WGS) entry which is preliminary data.</text>
</comment>
<gene>
    <name evidence="5" type="ORF">GCM10010387_03040</name>
</gene>
<sequence length="964" mass="107705">MIRYDAIRLAGYTPAPDADWTVSYYTLVFPQPHRERLLDLYRRGLKRPDDCLGVPVGRLNSLIQALAPEVVSVAKWLDVSRDEPWLYARRPVPEDVFSTLIHTWVRDLRPEPEHREAVREALRELRLGELRWEQRDIPMLSRTSTPGGTAEPDGRLYQLLPDALADLVLGLEPFSYAGGTLRFRGVARRPSDRGAELLSWPPDRHEDRDGRTWWFSALLTVTLQSVPFSSEPRVHLRCGVRRWATRTGPSGLYLPHRRAASVYLLADAPWIADSPESWASPRFSVGRLRYDRELRARRWEAGGPDGMLSRLRLRQSLPLPHDLISRPADWLTGTGGVTAAVVHSAPMGSHGVKAGLMPGDRVPLTEWFEGALPEGLTRAPDPIRADRYLKRRPGGRRESGGETLAPELRKAIAQRQEMAELLEGEALRVEFLWLTEPIRDAGIQALATLLGLTGEPERKPAGEATAPGGETLSWWTPELAVELRLTRIGGLADSLALSTENIWRTSALHTAIAGRREQVVKQLPDAAANGRVSLALVEIHHQGAYVPRSADPKFSLRLGFRDAGRVTQFVVKPRRVTGKPSDVEKARARKLEACWTDGFRQLGHRPVPDHGLGPAIPADIQYTGLWLVKRRRDGPTRQADLVPIAIRVRPGEPVPERITGWDIRTGEWVPYPALLIRLAESAELPTAEDLEGDSLEEDTEHTEGAEGTDGPEPGRSWDSRTEQHRRVVADAVQEILFNLRDRPTLLLVHAQNARRLWPWLQNGHIRPDMIQLHGRQAQRLVIQGPGLRLVRVRDHTGTETPQWWGRAERPADDSGEKERFGIATGLWKPPGTNQRNRVFSSTSEKAGPGTSLSVMASRWAFRPYTKDGKTGFTIDTDKPAWNPGLLEITVAGCRPDDDPELWAALTHRLRQSPGRAPLLALPLPLHLARKAAEYVLPTTQDQLAEPDEDDGAVQLCFDLGVIDP</sequence>
<name>A0A918PKP9_9ACTN</name>
<keyword evidence="6" id="KW-1185">Reference proteome</keyword>
<dbReference type="Pfam" id="PF13032">
    <property type="entry name" value="RNaseH_pPIWI_RE"/>
    <property type="match status" value="1"/>
</dbReference>
<dbReference type="Pfam" id="PF13111">
    <property type="entry name" value="pPIWI_RE_X"/>
    <property type="match status" value="1"/>
</dbReference>
<evidence type="ECO:0000259" key="2">
    <source>
        <dbReference type="Pfam" id="PF13032"/>
    </source>
</evidence>
<evidence type="ECO:0008006" key="7">
    <source>
        <dbReference type="Google" id="ProtNLM"/>
    </source>
</evidence>
<dbReference type="Proteomes" id="UP000630936">
    <property type="component" value="Unassembled WGS sequence"/>
</dbReference>
<organism evidence="5 6">
    <name type="scientific">Streptomyces inusitatus</name>
    <dbReference type="NCBI Taxonomy" id="68221"/>
    <lineage>
        <taxon>Bacteria</taxon>
        <taxon>Bacillati</taxon>
        <taxon>Actinomycetota</taxon>
        <taxon>Actinomycetes</taxon>
        <taxon>Kitasatosporales</taxon>
        <taxon>Streptomycetaceae</taxon>
        <taxon>Streptomyces</taxon>
    </lineage>
</organism>
<evidence type="ECO:0000259" key="4">
    <source>
        <dbReference type="Pfam" id="PF18157"/>
    </source>
</evidence>
<feature type="domain" description="Prokaryotic pPIWI-RE MID" evidence="4">
    <location>
        <begin position="474"/>
        <end position="610"/>
    </location>
</feature>
<reference evidence="5" key="2">
    <citation type="submission" date="2020-09" db="EMBL/GenBank/DDBJ databases">
        <authorList>
            <person name="Sun Q."/>
            <person name="Ohkuma M."/>
        </authorList>
    </citation>
    <scope>NUCLEOTIDE SEQUENCE</scope>
    <source>
        <strain evidence="5">JCM 4988</strain>
    </source>
</reference>
<proteinExistence type="predicted"/>
<feature type="domain" description="pPIWI-RE RNaseH" evidence="2">
    <location>
        <begin position="622"/>
        <end position="937"/>
    </location>
</feature>
<dbReference type="EMBL" id="BMWG01000001">
    <property type="protein sequence ID" value="GGZ14329.1"/>
    <property type="molecule type" value="Genomic_DNA"/>
</dbReference>